<proteinExistence type="predicted"/>
<dbReference type="VEuPathDB" id="FungiDB:H257_08672"/>
<feature type="compositionally biased region" description="Polar residues" evidence="1">
    <location>
        <begin position="1"/>
        <end position="10"/>
    </location>
</feature>
<feature type="region of interest" description="Disordered" evidence="1">
    <location>
        <begin position="1"/>
        <end position="26"/>
    </location>
</feature>
<dbReference type="STRING" id="112090.W4GFU5"/>
<name>W4GFU5_APHAT</name>
<gene>
    <name evidence="2" type="ORF">H257_08672</name>
</gene>
<feature type="compositionally biased region" description="Basic and acidic residues" evidence="1">
    <location>
        <begin position="13"/>
        <end position="26"/>
    </location>
</feature>
<sequence>MDRPSNSLQPRSAGERQHDDAIEREDRPQLLPVTSRIYCTFSDCLQCTHGFNDSYLRSYRPNGLKVLRCFPHCCPTHMLNSTCGTSIVMQVAGQFSHDEAMSFVAFARFETTSDPPSFPLGYRLPAANFADSDSKASVWYPGGRSTNEPSTVLMRYTFNEHMQRPWSYGWTSSASAALRNTLHVFKAYLFCSTGDFLQVVGTSQSRGFSIIPYKSAMADKRVVVRAPSTAAAVSTTPAIAPCMSSVLFPCHFVPCACDKPMFNANYIRYKAINNLIFVMIKNPLCLYAGAIARTAEKCFPHCCPDHNLHCSCGGPITVAVHVNHPLDGQLVMYAHGERAGEAELALHEEISHDVILSNLHEPGHNDRGDWVPGILQQQQPSASASSQSSTSTRVLYTFNELSTQLGWPYHWKGSATKADRNQQHVFKVIQTDLLTSYVILYFTQAYVFQLLPDNQTLRVVNWISSTPFTMSSFRRCNTTPTSRTNKYIQVIPTEISDVRKPTVSRKRSHHDHVDSPTTLLNEINSAG</sequence>
<evidence type="ECO:0000256" key="1">
    <source>
        <dbReference type="SAM" id="MobiDB-lite"/>
    </source>
</evidence>
<dbReference type="AlphaFoldDB" id="W4GFU5"/>
<feature type="compositionally biased region" description="Polar residues" evidence="1">
    <location>
        <begin position="515"/>
        <end position="527"/>
    </location>
</feature>
<dbReference type="GeneID" id="20810668"/>
<organism evidence="2">
    <name type="scientific">Aphanomyces astaci</name>
    <name type="common">Crayfish plague agent</name>
    <dbReference type="NCBI Taxonomy" id="112090"/>
    <lineage>
        <taxon>Eukaryota</taxon>
        <taxon>Sar</taxon>
        <taxon>Stramenopiles</taxon>
        <taxon>Oomycota</taxon>
        <taxon>Saprolegniomycetes</taxon>
        <taxon>Saprolegniales</taxon>
        <taxon>Verrucalvaceae</taxon>
        <taxon>Aphanomyces</taxon>
    </lineage>
</organism>
<evidence type="ECO:0000313" key="2">
    <source>
        <dbReference type="EMBL" id="ETV77848.1"/>
    </source>
</evidence>
<feature type="region of interest" description="Disordered" evidence="1">
    <location>
        <begin position="501"/>
        <end position="527"/>
    </location>
</feature>
<accession>W4GFU5</accession>
<protein>
    <submittedName>
        <fullName evidence="2">Uncharacterized protein</fullName>
    </submittedName>
</protein>
<dbReference type="OrthoDB" id="77279at2759"/>
<reference evidence="2" key="1">
    <citation type="submission" date="2013-12" db="EMBL/GenBank/DDBJ databases">
        <title>The Genome Sequence of Aphanomyces astaci APO3.</title>
        <authorList>
            <consortium name="The Broad Institute Genomics Platform"/>
            <person name="Russ C."/>
            <person name="Tyler B."/>
            <person name="van West P."/>
            <person name="Dieguez-Uribeondo J."/>
            <person name="Young S.K."/>
            <person name="Zeng Q."/>
            <person name="Gargeya S."/>
            <person name="Fitzgerald M."/>
            <person name="Abouelleil A."/>
            <person name="Alvarado L."/>
            <person name="Chapman S.B."/>
            <person name="Gainer-Dewar J."/>
            <person name="Goldberg J."/>
            <person name="Griggs A."/>
            <person name="Gujja S."/>
            <person name="Hansen M."/>
            <person name="Howarth C."/>
            <person name="Imamovic A."/>
            <person name="Ireland A."/>
            <person name="Larimer J."/>
            <person name="McCowan C."/>
            <person name="Murphy C."/>
            <person name="Pearson M."/>
            <person name="Poon T.W."/>
            <person name="Priest M."/>
            <person name="Roberts A."/>
            <person name="Saif S."/>
            <person name="Shea T."/>
            <person name="Sykes S."/>
            <person name="Wortman J."/>
            <person name="Nusbaum C."/>
            <person name="Birren B."/>
        </authorList>
    </citation>
    <scope>NUCLEOTIDE SEQUENCE [LARGE SCALE GENOMIC DNA]</scope>
    <source>
        <strain evidence="2">APO3</strain>
    </source>
</reference>
<dbReference type="EMBL" id="KI913132">
    <property type="protein sequence ID" value="ETV77848.1"/>
    <property type="molecule type" value="Genomic_DNA"/>
</dbReference>
<dbReference type="RefSeq" id="XP_009832958.1">
    <property type="nucleotide sequence ID" value="XM_009834656.1"/>
</dbReference>